<feature type="domain" description="Mannosyl-glycoprotein endo-beta-N-acetylglucosamidase-like" evidence="5">
    <location>
        <begin position="57"/>
        <end position="212"/>
    </location>
</feature>
<dbReference type="RefSeq" id="WP_054607989.1">
    <property type="nucleotide sequence ID" value="NZ_JXDF01000012.1"/>
</dbReference>
<dbReference type="InterPro" id="IPR038200">
    <property type="entry name" value="GW_dom_sf"/>
</dbReference>
<feature type="chain" id="PRO_5006027041" description="Mannosyl-glycoprotein endo-beta-N-acetylglucosamidase-like domain-containing protein" evidence="4">
    <location>
        <begin position="31"/>
        <end position="553"/>
    </location>
</feature>
<dbReference type="GO" id="GO:0004040">
    <property type="term" value="F:amidase activity"/>
    <property type="evidence" value="ECO:0007669"/>
    <property type="project" value="InterPro"/>
</dbReference>
<dbReference type="EMBL" id="JXDF01000012">
    <property type="protein sequence ID" value="KPN83439.1"/>
    <property type="molecule type" value="Genomic_DNA"/>
</dbReference>
<evidence type="ECO:0000256" key="4">
    <source>
        <dbReference type="SAM" id="SignalP"/>
    </source>
</evidence>
<dbReference type="Proteomes" id="UP000050269">
    <property type="component" value="Unassembled WGS sequence"/>
</dbReference>
<evidence type="ECO:0000259" key="5">
    <source>
        <dbReference type="SMART" id="SM00047"/>
    </source>
</evidence>
<dbReference type="Gene3D" id="4.10.80.30">
    <property type="entry name" value="DNA polymerase, domain 6"/>
    <property type="match status" value="1"/>
</dbReference>
<keyword evidence="4" id="KW-0732">Signal</keyword>
<dbReference type="PATRIC" id="fig|148814.13.peg.439"/>
<comment type="similarity">
    <text evidence="1">Belongs to the glycosyl hydrolase 73 family.</text>
</comment>
<keyword evidence="2" id="KW-0378">Hydrolase</keyword>
<organism evidence="6 7">
    <name type="scientific">Apilactobacillus kunkeei</name>
    <dbReference type="NCBI Taxonomy" id="148814"/>
    <lineage>
        <taxon>Bacteria</taxon>
        <taxon>Bacillati</taxon>
        <taxon>Bacillota</taxon>
        <taxon>Bacilli</taxon>
        <taxon>Lactobacillales</taxon>
        <taxon>Lactobacillaceae</taxon>
        <taxon>Apilactobacillus</taxon>
    </lineage>
</organism>
<gene>
    <name evidence="6" type="ORF">RZ78_09060</name>
</gene>
<dbReference type="Gene3D" id="2.30.30.170">
    <property type="match status" value="1"/>
</dbReference>
<name>A0A0N8II28_9LACO</name>
<evidence type="ECO:0000313" key="7">
    <source>
        <dbReference type="Proteomes" id="UP000050269"/>
    </source>
</evidence>
<dbReference type="PANTHER" id="PTHR33308:SF9">
    <property type="entry name" value="PEPTIDOGLYCAN HYDROLASE FLGJ"/>
    <property type="match status" value="1"/>
</dbReference>
<comment type="caution">
    <text evidence="6">The sequence shown here is derived from an EMBL/GenBank/DDBJ whole genome shotgun (WGS) entry which is preliminary data.</text>
</comment>
<dbReference type="Gene3D" id="1.10.530.10">
    <property type="match status" value="1"/>
</dbReference>
<reference evidence="6 7" key="1">
    <citation type="journal article" date="2015" name="Genome Biol. Evol.">
        <title>Functionally Structured Genomes in Lactobacillus kunkeei Colonizing the Honey Crop and Food Products of Honeybees and Stingless Bees.</title>
        <authorList>
            <person name="Tamarit D."/>
            <person name="Ellegaard K.M."/>
            <person name="Wikander J."/>
            <person name="Olofsson T."/>
            <person name="Vasquez A."/>
            <person name="Andersson S.G."/>
        </authorList>
    </citation>
    <scope>NUCLEOTIDE SEQUENCE [LARGE SCALE GENOMIC DNA]</scope>
    <source>
        <strain evidence="6 7">LMbo</strain>
    </source>
</reference>
<evidence type="ECO:0000256" key="1">
    <source>
        <dbReference type="ARBA" id="ARBA00010266"/>
    </source>
</evidence>
<dbReference type="SMART" id="SM00047">
    <property type="entry name" value="LYZ2"/>
    <property type="match status" value="1"/>
</dbReference>
<dbReference type="InterPro" id="IPR051056">
    <property type="entry name" value="Glycosyl_Hydrolase_73"/>
</dbReference>
<dbReference type="PRINTS" id="PR01002">
    <property type="entry name" value="FLGFLGJ"/>
</dbReference>
<sequence>MRRKPIVKSLLYVLSASAVISAGHVYVSHADDLDNGANNTATAATVTTNVTNASTNNILGSQLTADNFISTISPIAQSIAKSNNLYASTMVAQAALESGYGTSYLTQIANNLFGIKSFDGTGVKLKTSEYNSKGQAYSTDAYFKSYNSVIDSLQGYATFLTVNSRYANVFKSQSKDGFEAATNIQKDGYATDPSYATKLTNIINTYNLTALDGNTTSTTTNTNNNTSTPSTPSTPNTNSSSNTTNINTNSSSNTTNTNNTTNTQPTTTKPEKTLATATYTYGNPLETFQLSSKFANYNLYTHVKDTTDNNETGNWPSHLKAGSNVYVDCLAVRTYKGASTTWYRIKTSKHAKSYWVSAKAIDFPTIHVKDYNGKAKLSHANRGLYSNAFNSQTLAKSLGSSNSYKDQTFNVNQIATYTYHGKENTWYRINVSNLGDVWINKTGVTYTKAEKKKVTKKKAKKVAKKKTTTKSSVYAKASGHAYLNNYGKFALYNHIPGTYKHIQKTAWSQVKVPKDYKVGVNLKGIRTEYNTTWYRIVLNHKNYWISAKSLLFY</sequence>
<dbReference type="AlphaFoldDB" id="A0A0N8II28"/>
<protein>
    <recommendedName>
        <fullName evidence="5">Mannosyl-glycoprotein endo-beta-N-acetylglucosamidase-like domain-containing protein</fullName>
    </recommendedName>
</protein>
<evidence type="ECO:0000256" key="3">
    <source>
        <dbReference type="SAM" id="MobiDB-lite"/>
    </source>
</evidence>
<feature type="signal peptide" evidence="4">
    <location>
        <begin position="1"/>
        <end position="30"/>
    </location>
</feature>
<evidence type="ECO:0000313" key="6">
    <source>
        <dbReference type="EMBL" id="KPN83439.1"/>
    </source>
</evidence>
<dbReference type="PANTHER" id="PTHR33308">
    <property type="entry name" value="PEPTIDOGLYCAN HYDROLASE FLGJ"/>
    <property type="match status" value="1"/>
</dbReference>
<evidence type="ECO:0000256" key="2">
    <source>
        <dbReference type="ARBA" id="ARBA00022801"/>
    </source>
</evidence>
<feature type="region of interest" description="Disordered" evidence="3">
    <location>
        <begin position="216"/>
        <end position="273"/>
    </location>
</feature>
<proteinExistence type="inferred from homology"/>
<dbReference type="InterPro" id="IPR002901">
    <property type="entry name" value="MGlyc_endo_b_GlcNAc-like_dom"/>
</dbReference>
<accession>A0A0N8II28</accession>
<dbReference type="Pfam" id="PF01832">
    <property type="entry name" value="Glucosaminidase"/>
    <property type="match status" value="1"/>
</dbReference>
<feature type="compositionally biased region" description="Low complexity" evidence="3">
    <location>
        <begin position="216"/>
        <end position="268"/>
    </location>
</feature>